<dbReference type="SMART" id="SM01125">
    <property type="entry name" value="DCP2"/>
    <property type="match status" value="1"/>
</dbReference>
<comment type="caution">
    <text evidence="11">The sequence shown here is derived from an EMBL/GenBank/DDBJ whole genome shotgun (WGS) entry which is preliminary data.</text>
</comment>
<dbReference type="InterPro" id="IPR015797">
    <property type="entry name" value="NUDIX_hydrolase-like_dom_sf"/>
</dbReference>
<sequence length="904" mass="98461">MAQEKMTLEDWLDDLCVRFIINLPRADLSSVARICFQIEEAQWFYEDFIRPLDPTLPSMSLRSFSLKMFTHCPLLASFSADSHLKAFEEFMQYKTRVPVRGAIMLNEAMDAAVLVRGWKKGASWSFPRGKINYDEPDLDCAVREVYEETGYDLRKAGIVERNEPVHPLEATMHDQQVRLYVFRGIPEDTVFATKTRKEIGDIRWYNVSELPAFRKKKGAGKNQGATSQDKFYMVAPFMVPLRQWVMKQKKNNAHNAPAPNDQNPLTLPEETLTDDNVLDEPMEPPLSGTHPEFIDGATRELQRLLQVKPPTQGLQLPSPTTNQQAGQTLMSLLQPKMASNGRAPGHNQEMPRTPLGQELAGAPEPQTPQYHHVAHKLPQPNYAAPPAFPIEPNAHASYLQHQHQQHRARPHVYVTNEINIPQPLPNPPRPLPNPPVQLVHPQPLPLQAQILRGMAPSPAVKAPGAQATPNTGHLQGGQYAGPGPQYQPHAHGVHGIQPEMKQPQLPAHTAGLLSVLKGHNPQPNSGPQSAQQPSPLHGTMNISMQQQHPQTAQQPSPLHRTMNISMEHQHPQRPSPASNGGYAGQYGQTSMPPTTVAQASFSAANVRLLAPTDKHRAGLLGMFKPAESTSSQGHAGSEDKALLQPQPATAPTVRQPAQTEQLKQQRVNQGPILADTLRTAAQENGRPMQMNPETNLPFGAHAILARPQAGQASAAGPKIPGRNLNEPTRSLPLRSQASSTSSTNKLTPQPAQVMMKVQHVGQASPPAAQPLSAQSYPYGSTEGLAPNPLALFPNPPAASSLPMPGTGFKARQGSTVEQRSTLLSLFGKSNSGVEQDKGKEAMTREQFGGGAAPRTRLASFASSVGDGAVDSNGPRRDSPSALSPADRNFLLGFLENASNNAGKR</sequence>
<evidence type="ECO:0000259" key="10">
    <source>
        <dbReference type="PROSITE" id="PS51462"/>
    </source>
</evidence>
<dbReference type="Pfam" id="PF00293">
    <property type="entry name" value="NUDIX"/>
    <property type="match status" value="1"/>
</dbReference>
<keyword evidence="5" id="KW-0479">Metal-binding</keyword>
<dbReference type="FunFam" id="3.90.79.10:FF:000003">
    <property type="entry name" value="M7GpppN-mRNA hydrolase isoform 2"/>
    <property type="match status" value="1"/>
</dbReference>
<feature type="region of interest" description="Disordered" evidence="9">
    <location>
        <begin position="337"/>
        <end position="368"/>
    </location>
</feature>
<keyword evidence="7" id="KW-0694">RNA-binding</keyword>
<dbReference type="PROSITE" id="PS51462">
    <property type="entry name" value="NUDIX"/>
    <property type="match status" value="1"/>
</dbReference>
<evidence type="ECO:0000256" key="6">
    <source>
        <dbReference type="ARBA" id="ARBA00022801"/>
    </source>
</evidence>
<proteinExistence type="inferred from homology"/>
<evidence type="ECO:0000256" key="2">
    <source>
        <dbReference type="ARBA" id="ARBA00004496"/>
    </source>
</evidence>
<dbReference type="SUPFAM" id="SSF140586">
    <property type="entry name" value="Dcp2 domain-like"/>
    <property type="match status" value="1"/>
</dbReference>
<dbReference type="EMBL" id="CAUWAG010000008">
    <property type="protein sequence ID" value="CAJ2506054.1"/>
    <property type="molecule type" value="Genomic_DNA"/>
</dbReference>
<dbReference type="InterPro" id="IPR036189">
    <property type="entry name" value="DCP2_BoxA_sf"/>
</dbReference>
<dbReference type="Gene3D" id="3.90.79.10">
    <property type="entry name" value="Nucleoside Triphosphate Pyrophosphohydrolase"/>
    <property type="match status" value="1"/>
</dbReference>
<comment type="cofactor">
    <cofactor evidence="1">
        <name>Mn(2+)</name>
        <dbReference type="ChEBI" id="CHEBI:29035"/>
    </cofactor>
</comment>
<dbReference type="FunFam" id="1.10.10.1050:FF:000003">
    <property type="entry name" value="Decapping enzyme Dcp2, putative"/>
    <property type="match status" value="1"/>
</dbReference>
<feature type="domain" description="Nudix hydrolase" evidence="10">
    <location>
        <begin position="95"/>
        <end position="232"/>
    </location>
</feature>
<dbReference type="PROSITE" id="PS00893">
    <property type="entry name" value="NUDIX_BOX"/>
    <property type="match status" value="1"/>
</dbReference>
<evidence type="ECO:0000313" key="11">
    <source>
        <dbReference type="EMBL" id="CAJ2506054.1"/>
    </source>
</evidence>
<evidence type="ECO:0000256" key="9">
    <source>
        <dbReference type="SAM" id="MobiDB-lite"/>
    </source>
</evidence>
<dbReference type="GO" id="GO:0140933">
    <property type="term" value="F:5'-(N(7)-methylguanosine 5'-triphospho)-[mRNA] hydrolase activity"/>
    <property type="evidence" value="ECO:0007669"/>
    <property type="project" value="InterPro"/>
</dbReference>
<organism evidence="11 12">
    <name type="scientific">Anthostomella pinea</name>
    <dbReference type="NCBI Taxonomy" id="933095"/>
    <lineage>
        <taxon>Eukaryota</taxon>
        <taxon>Fungi</taxon>
        <taxon>Dikarya</taxon>
        <taxon>Ascomycota</taxon>
        <taxon>Pezizomycotina</taxon>
        <taxon>Sordariomycetes</taxon>
        <taxon>Xylariomycetidae</taxon>
        <taxon>Xylariales</taxon>
        <taxon>Xylariaceae</taxon>
        <taxon>Anthostomella</taxon>
    </lineage>
</organism>
<dbReference type="Gene3D" id="1.10.10.1050">
    <property type="entry name" value="Dcp2, box A domain"/>
    <property type="match status" value="1"/>
</dbReference>
<feature type="compositionally biased region" description="Polar residues" evidence="9">
    <location>
        <begin position="521"/>
        <end position="544"/>
    </location>
</feature>
<evidence type="ECO:0000313" key="12">
    <source>
        <dbReference type="Proteomes" id="UP001295740"/>
    </source>
</evidence>
<keyword evidence="4" id="KW-0963">Cytoplasm</keyword>
<dbReference type="GO" id="GO:0003723">
    <property type="term" value="F:RNA binding"/>
    <property type="evidence" value="ECO:0007669"/>
    <property type="project" value="UniProtKB-KW"/>
</dbReference>
<gene>
    <name evidence="11" type="ORF">KHLLAP_LOCUS6522</name>
</gene>
<dbReference type="InterPro" id="IPR000086">
    <property type="entry name" value="NUDIX_hydrolase_dom"/>
</dbReference>
<evidence type="ECO:0000256" key="7">
    <source>
        <dbReference type="ARBA" id="ARBA00022884"/>
    </source>
</evidence>
<name>A0AAI8VKK8_9PEZI</name>
<keyword evidence="12" id="KW-1185">Reference proteome</keyword>
<feature type="compositionally biased region" description="Polar residues" evidence="9">
    <location>
        <begin position="725"/>
        <end position="747"/>
    </location>
</feature>
<dbReference type="GO" id="GO:0000290">
    <property type="term" value="P:deadenylation-dependent decapping of nuclear-transcribed mRNA"/>
    <property type="evidence" value="ECO:0007669"/>
    <property type="project" value="InterPro"/>
</dbReference>
<dbReference type="Pfam" id="PF05026">
    <property type="entry name" value="DCP2"/>
    <property type="match status" value="1"/>
</dbReference>
<feature type="region of interest" description="Disordered" evidence="9">
    <location>
        <begin position="515"/>
        <end position="589"/>
    </location>
</feature>
<feature type="compositionally biased region" description="Polar residues" evidence="9">
    <location>
        <begin position="655"/>
        <end position="668"/>
    </location>
</feature>
<comment type="similarity">
    <text evidence="3">Belongs to the Nudix hydrolase family. DCP2 subfamily.</text>
</comment>
<dbReference type="InterPro" id="IPR007722">
    <property type="entry name" value="DCP2_BoxA"/>
</dbReference>
<keyword evidence="8" id="KW-0464">Manganese</keyword>
<evidence type="ECO:0000256" key="5">
    <source>
        <dbReference type="ARBA" id="ARBA00022723"/>
    </source>
</evidence>
<feature type="region of interest" description="Disordered" evidence="9">
    <location>
        <begin position="647"/>
        <end position="671"/>
    </location>
</feature>
<reference evidence="11" key="1">
    <citation type="submission" date="2023-10" db="EMBL/GenBank/DDBJ databases">
        <authorList>
            <person name="Hackl T."/>
        </authorList>
    </citation>
    <scope>NUCLEOTIDE SEQUENCE</scope>
</reference>
<comment type="subcellular location">
    <subcellularLocation>
        <location evidence="2">Cytoplasm</location>
    </subcellularLocation>
</comment>
<evidence type="ECO:0000256" key="3">
    <source>
        <dbReference type="ARBA" id="ARBA00005279"/>
    </source>
</evidence>
<accession>A0AAI8VKK8</accession>
<evidence type="ECO:0000256" key="8">
    <source>
        <dbReference type="ARBA" id="ARBA00023211"/>
    </source>
</evidence>
<dbReference type="SUPFAM" id="SSF55811">
    <property type="entry name" value="Nudix"/>
    <property type="match status" value="1"/>
</dbReference>
<feature type="region of interest" description="Disordered" evidence="9">
    <location>
        <begin position="458"/>
        <end position="493"/>
    </location>
</feature>
<evidence type="ECO:0000256" key="1">
    <source>
        <dbReference type="ARBA" id="ARBA00001936"/>
    </source>
</evidence>
<feature type="region of interest" description="Disordered" evidence="9">
    <location>
        <begin position="847"/>
        <end position="886"/>
    </location>
</feature>
<dbReference type="GO" id="GO:0000932">
    <property type="term" value="C:P-body"/>
    <property type="evidence" value="ECO:0007669"/>
    <property type="project" value="TreeGrafter"/>
</dbReference>
<dbReference type="AlphaFoldDB" id="A0AAI8VKK8"/>
<protein>
    <submittedName>
        <fullName evidence="11">Uu.00g001840.m01.CDS01</fullName>
    </submittedName>
</protein>
<dbReference type="GO" id="GO:0000184">
    <property type="term" value="P:nuclear-transcribed mRNA catabolic process, nonsense-mediated decay"/>
    <property type="evidence" value="ECO:0007669"/>
    <property type="project" value="InterPro"/>
</dbReference>
<dbReference type="PANTHER" id="PTHR23114:SF17">
    <property type="entry name" value="M7GPPPN-MRNA HYDROLASE"/>
    <property type="match status" value="1"/>
</dbReference>
<feature type="compositionally biased region" description="Low complexity" evidence="9">
    <location>
        <begin position="545"/>
        <end position="557"/>
    </location>
</feature>
<dbReference type="InterPro" id="IPR020084">
    <property type="entry name" value="NUDIX_hydrolase_CS"/>
</dbReference>
<dbReference type="GO" id="GO:0030145">
    <property type="term" value="F:manganese ion binding"/>
    <property type="evidence" value="ECO:0007669"/>
    <property type="project" value="InterPro"/>
</dbReference>
<dbReference type="InterPro" id="IPR044099">
    <property type="entry name" value="Dcp2_NUDIX"/>
</dbReference>
<dbReference type="CDD" id="cd03672">
    <property type="entry name" value="NUDIX_Dcp2p_Nudt20"/>
    <property type="match status" value="1"/>
</dbReference>
<evidence type="ECO:0000256" key="4">
    <source>
        <dbReference type="ARBA" id="ARBA00022490"/>
    </source>
</evidence>
<feature type="region of interest" description="Disordered" evidence="9">
    <location>
        <begin position="707"/>
        <end position="747"/>
    </location>
</feature>
<dbReference type="PANTHER" id="PTHR23114">
    <property type="entry name" value="M7GPPPN-MRNA HYDROLASE"/>
    <property type="match status" value="1"/>
</dbReference>
<keyword evidence="6" id="KW-0378">Hydrolase</keyword>
<dbReference type="Proteomes" id="UP001295740">
    <property type="component" value="Unassembled WGS sequence"/>
</dbReference>